<dbReference type="PANTHER" id="PTHR47623:SF1">
    <property type="entry name" value="OS09G0287300 PROTEIN"/>
    <property type="match status" value="1"/>
</dbReference>
<dbReference type="OrthoDB" id="2019724at2759"/>
<accession>A0A9Q1GW29</accession>
<sequence>MIENGGEGLVTEESRKERDNGKVFKLVAIELLRFDVIAMFASEGICLSRCMGHNKGWEEAASMFTGSEVELQTCNAALLEAIGKSWEEAFALAGLGGWKLQGIVFNPKVLGADWNIPQYREELSPVVTVAGDYTYTPEDGGDLFVGRPPLPKSHLTTLVGSSSGSILVVDEHHGGDGGVGDGHTLMAVEMAVRT</sequence>
<keyword evidence="2" id="KW-1185">Reference proteome</keyword>
<proteinExistence type="predicted"/>
<dbReference type="Proteomes" id="UP001153076">
    <property type="component" value="Unassembled WGS sequence"/>
</dbReference>
<dbReference type="AlphaFoldDB" id="A0A9Q1GW29"/>
<evidence type="ECO:0000313" key="1">
    <source>
        <dbReference type="EMBL" id="KAJ8427645.1"/>
    </source>
</evidence>
<reference evidence="1" key="1">
    <citation type="submission" date="2022-04" db="EMBL/GenBank/DDBJ databases">
        <title>Carnegiea gigantea Genome sequencing and assembly v2.</title>
        <authorList>
            <person name="Copetti D."/>
            <person name="Sanderson M.J."/>
            <person name="Burquez A."/>
            <person name="Wojciechowski M.F."/>
        </authorList>
    </citation>
    <scope>NUCLEOTIDE SEQUENCE</scope>
    <source>
        <strain evidence="1">SGP5-SGP5p</strain>
        <tissue evidence="1">Aerial part</tissue>
    </source>
</reference>
<gene>
    <name evidence="1" type="ORF">Cgig2_026261</name>
</gene>
<comment type="caution">
    <text evidence="1">The sequence shown here is derived from an EMBL/GenBank/DDBJ whole genome shotgun (WGS) entry which is preliminary data.</text>
</comment>
<name>A0A9Q1GW29_9CARY</name>
<organism evidence="1 2">
    <name type="scientific">Carnegiea gigantea</name>
    <dbReference type="NCBI Taxonomy" id="171969"/>
    <lineage>
        <taxon>Eukaryota</taxon>
        <taxon>Viridiplantae</taxon>
        <taxon>Streptophyta</taxon>
        <taxon>Embryophyta</taxon>
        <taxon>Tracheophyta</taxon>
        <taxon>Spermatophyta</taxon>
        <taxon>Magnoliopsida</taxon>
        <taxon>eudicotyledons</taxon>
        <taxon>Gunneridae</taxon>
        <taxon>Pentapetalae</taxon>
        <taxon>Caryophyllales</taxon>
        <taxon>Cactineae</taxon>
        <taxon>Cactaceae</taxon>
        <taxon>Cactoideae</taxon>
        <taxon>Echinocereeae</taxon>
        <taxon>Carnegiea</taxon>
    </lineage>
</organism>
<dbReference type="PANTHER" id="PTHR47623">
    <property type="entry name" value="OS09G0287300 PROTEIN"/>
    <property type="match status" value="1"/>
</dbReference>
<evidence type="ECO:0000313" key="2">
    <source>
        <dbReference type="Proteomes" id="UP001153076"/>
    </source>
</evidence>
<dbReference type="EMBL" id="JAKOGI010001120">
    <property type="protein sequence ID" value="KAJ8427645.1"/>
    <property type="molecule type" value="Genomic_DNA"/>
</dbReference>
<protein>
    <submittedName>
        <fullName evidence="1">Uncharacterized protein</fullName>
    </submittedName>
</protein>